<reference evidence="2 3" key="1">
    <citation type="submission" date="2021-01" db="EMBL/GenBank/DDBJ databases">
        <title>Actinoplanes sp. nov. LDG1-06 isolated from lichen.</title>
        <authorList>
            <person name="Saeng-In P."/>
            <person name="Phongsopitanun W."/>
            <person name="Kanchanasin P."/>
            <person name="Yuki M."/>
            <person name="Kudo T."/>
            <person name="Ohkuma M."/>
            <person name="Tanasupawat S."/>
        </authorList>
    </citation>
    <scope>NUCLEOTIDE SEQUENCE [LARGE SCALE GENOMIC DNA]</scope>
    <source>
        <strain evidence="2 3">LDG1-06</strain>
    </source>
</reference>
<accession>A0ABS2AK04</accession>
<gene>
    <name evidence="2" type="ORF">JIG36_31785</name>
</gene>
<comment type="caution">
    <text evidence="2">The sequence shown here is derived from an EMBL/GenBank/DDBJ whole genome shotgun (WGS) entry which is preliminary data.</text>
</comment>
<dbReference type="InterPro" id="IPR032710">
    <property type="entry name" value="NTF2-like_dom_sf"/>
</dbReference>
<name>A0ABS2AK04_9ACTN</name>
<dbReference type="SUPFAM" id="SSF54427">
    <property type="entry name" value="NTF2-like"/>
    <property type="match status" value="1"/>
</dbReference>
<dbReference type="Proteomes" id="UP000632138">
    <property type="component" value="Unassembled WGS sequence"/>
</dbReference>
<evidence type="ECO:0000259" key="1">
    <source>
        <dbReference type="Pfam" id="PF14534"/>
    </source>
</evidence>
<feature type="domain" description="DUF4440" evidence="1">
    <location>
        <begin position="24"/>
        <end position="126"/>
    </location>
</feature>
<dbReference type="Pfam" id="PF14534">
    <property type="entry name" value="DUF4440"/>
    <property type="match status" value="1"/>
</dbReference>
<organism evidence="2 3">
    <name type="scientific">Paractinoplanes ovalisporus</name>
    <dbReference type="NCBI Taxonomy" id="2810368"/>
    <lineage>
        <taxon>Bacteria</taxon>
        <taxon>Bacillati</taxon>
        <taxon>Actinomycetota</taxon>
        <taxon>Actinomycetes</taxon>
        <taxon>Micromonosporales</taxon>
        <taxon>Micromonosporaceae</taxon>
        <taxon>Paractinoplanes</taxon>
    </lineage>
</organism>
<dbReference type="InterPro" id="IPR027843">
    <property type="entry name" value="DUF4440"/>
</dbReference>
<dbReference type="NCBIfam" id="TIGR02246">
    <property type="entry name" value="SgcJ/EcaC family oxidoreductase"/>
    <property type="match status" value="1"/>
</dbReference>
<dbReference type="Gene3D" id="3.10.450.50">
    <property type="match status" value="1"/>
</dbReference>
<protein>
    <submittedName>
        <fullName evidence="2">SgcJ/EcaC family oxidoreductase</fullName>
    </submittedName>
</protein>
<dbReference type="EMBL" id="JAENHP010000013">
    <property type="protein sequence ID" value="MBM2620105.1"/>
    <property type="molecule type" value="Genomic_DNA"/>
</dbReference>
<sequence>MTESTTPGVADHAAVATIPGRVVQFWAAGDAAGFAGLFTDEGTLILPGVFVQGRAAIEAFLAEAFAGAYKGTRVTGDPIGLRFFGGTVAMLQTDGGFLMGEEETVQDAYAVRASWLLVKQDGAWKLAAYQNSPKFAA</sequence>
<dbReference type="InterPro" id="IPR011944">
    <property type="entry name" value="Steroid_delta5-4_isomerase"/>
</dbReference>
<evidence type="ECO:0000313" key="2">
    <source>
        <dbReference type="EMBL" id="MBM2620105.1"/>
    </source>
</evidence>
<keyword evidence="3" id="KW-1185">Reference proteome</keyword>
<proteinExistence type="predicted"/>
<dbReference type="RefSeq" id="WP_203380090.1">
    <property type="nucleotide sequence ID" value="NZ_JAENHP010000013.1"/>
</dbReference>
<evidence type="ECO:0000313" key="3">
    <source>
        <dbReference type="Proteomes" id="UP000632138"/>
    </source>
</evidence>